<dbReference type="OrthoDB" id="3823543at2"/>
<evidence type="ECO:0000313" key="2">
    <source>
        <dbReference type="EMBL" id="KON82835.1"/>
    </source>
</evidence>
<organism evidence="2 3">
    <name type="scientific">Rossellomorea marisflavi</name>
    <dbReference type="NCBI Taxonomy" id="189381"/>
    <lineage>
        <taxon>Bacteria</taxon>
        <taxon>Bacillati</taxon>
        <taxon>Bacillota</taxon>
        <taxon>Bacilli</taxon>
        <taxon>Bacillales</taxon>
        <taxon>Bacillaceae</taxon>
        <taxon>Rossellomorea</taxon>
    </lineage>
</organism>
<name>A0A0M0FZ44_9BACI</name>
<comment type="caution">
    <text evidence="2">The sequence shown here is derived from an EMBL/GenBank/DDBJ whole genome shotgun (WGS) entry which is preliminary data.</text>
</comment>
<feature type="transmembrane region" description="Helical" evidence="1">
    <location>
        <begin position="7"/>
        <end position="29"/>
    </location>
</feature>
<dbReference type="RefSeq" id="WP_053429492.1">
    <property type="nucleotide sequence ID" value="NZ_LGUE01000008.1"/>
</dbReference>
<dbReference type="AlphaFoldDB" id="A0A0M0FZ44"/>
<evidence type="ECO:0000256" key="1">
    <source>
        <dbReference type="SAM" id="Phobius"/>
    </source>
</evidence>
<keyword evidence="1" id="KW-1133">Transmembrane helix</keyword>
<dbReference type="PATRIC" id="fig|189381.12.peg.3190"/>
<protein>
    <submittedName>
        <fullName evidence="2">Uncharacterized protein</fullName>
    </submittedName>
</protein>
<keyword evidence="3" id="KW-1185">Reference proteome</keyword>
<keyword evidence="1" id="KW-0472">Membrane</keyword>
<accession>A0A0M0FZ44</accession>
<evidence type="ECO:0000313" key="3">
    <source>
        <dbReference type="Proteomes" id="UP000037405"/>
    </source>
</evidence>
<reference evidence="3" key="1">
    <citation type="submission" date="2015-07" db="EMBL/GenBank/DDBJ databases">
        <title>Fjat-14235 jcm11544.</title>
        <authorList>
            <person name="Liu B."/>
            <person name="Wang J."/>
            <person name="Zhu Y."/>
            <person name="Liu G."/>
            <person name="Chen Q."/>
            <person name="Chen Z."/>
            <person name="Lan J."/>
            <person name="Che J."/>
            <person name="Ge C."/>
            <person name="Shi H."/>
            <person name="Pan Z."/>
            <person name="Liu X."/>
        </authorList>
    </citation>
    <scope>NUCLEOTIDE SEQUENCE [LARGE SCALE GENOMIC DNA]</scope>
    <source>
        <strain evidence="3">JCM 11544</strain>
    </source>
</reference>
<dbReference type="Proteomes" id="UP000037405">
    <property type="component" value="Unassembled WGS sequence"/>
</dbReference>
<keyword evidence="1" id="KW-0812">Transmembrane</keyword>
<proteinExistence type="predicted"/>
<sequence>MKKIIRFLTFNGVFFIPAIILSVMLWNGYNDSISEGKLKQEDIDRLYTFDEGNRVIGITFDHVPMTQMTASMYDTKTKQKLRSWTSGSYSFDEMSATIQGKQLLLASKSPAEELEIYNYFPDDDRKEMVKKRLTIPSFLDSNTYQWNGRIIFSGGSEETALILGELKDGKFLLHNLNEEDLPARPARIEPVMNTFNGQTRIPIFEVTLKNDQKAFVSAISDDKDHLSVYVANEEDQFSIMGDAIEKQMRQDIGKEQEMAVDVEREYPKRARLVNADGELGEIVPTPEAVYQANVYQLNNEEVLIAGSTEEDDAKGKPTGFIYNHNTGKATSVDPIFNSLSFKSFEDSGLSFHKNLESTSLYYAYNNQSTGVYDMDSKKMNEWTAADMVAMENADPSHEKSFDSFKGYVLEGGALVLNWVIWIAIPLLLLAVVFILPPILRVIRRKTLSEGETLTAEIVTIEETGSYLNEQPVVRILLRFLHEGKRIEKTVKTVVSYVQMPRPGQQILIHYHPKKQKVTLLKEGDEIRKIQPETINGAVLKKVESYGMVGRGHVVLLTFEDNRESYPIPAVQAPGFAFKEGEKADLMRINGQLKMVAYGDEIRNRSGKDVTVTGTVLRAQTFPIALHDQTPVLLDLTISSSGKSVQRTVSQFIPSHMTVEPGTTIQIQTKQEDLDKELALANEKQGSATITSVSFIGVVGNLPLATIHADRNGIQYEIKQTIDPITGVMPGDECWIAYNERTYQALIIKYASI</sequence>
<dbReference type="EMBL" id="LGUE01000008">
    <property type="protein sequence ID" value="KON82835.1"/>
    <property type="molecule type" value="Genomic_DNA"/>
</dbReference>
<feature type="transmembrane region" description="Helical" evidence="1">
    <location>
        <begin position="418"/>
        <end position="439"/>
    </location>
</feature>
<gene>
    <name evidence="2" type="ORF">AF331_18450</name>
</gene>